<gene>
    <name evidence="2" type="ORF">METZ01_LOCUS345041</name>
</gene>
<keyword evidence="1" id="KW-0472">Membrane</keyword>
<sequence>YHGRFARMLSCGVFALMGGLIALYLNSGNRLLPFFVSCAIVPTVFYSGTAIGQLAGDKGFYPGLFIQAGNVILCAAMAWGLWRLETKVDR</sequence>
<protein>
    <submittedName>
        <fullName evidence="2">Uncharacterized protein</fullName>
    </submittedName>
</protein>
<dbReference type="AlphaFoldDB" id="A0A382R4Q6"/>
<dbReference type="EMBL" id="UINC01118808">
    <property type="protein sequence ID" value="SVC92187.1"/>
    <property type="molecule type" value="Genomic_DNA"/>
</dbReference>
<name>A0A382R4Q6_9ZZZZ</name>
<organism evidence="2">
    <name type="scientific">marine metagenome</name>
    <dbReference type="NCBI Taxonomy" id="408172"/>
    <lineage>
        <taxon>unclassified sequences</taxon>
        <taxon>metagenomes</taxon>
        <taxon>ecological metagenomes</taxon>
    </lineage>
</organism>
<feature type="transmembrane region" description="Helical" evidence="1">
    <location>
        <begin position="60"/>
        <end position="82"/>
    </location>
</feature>
<proteinExistence type="predicted"/>
<keyword evidence="1" id="KW-0812">Transmembrane</keyword>
<reference evidence="2" key="1">
    <citation type="submission" date="2018-05" db="EMBL/GenBank/DDBJ databases">
        <authorList>
            <person name="Lanie J.A."/>
            <person name="Ng W.-L."/>
            <person name="Kazmierczak K.M."/>
            <person name="Andrzejewski T.M."/>
            <person name="Davidsen T.M."/>
            <person name="Wayne K.J."/>
            <person name="Tettelin H."/>
            <person name="Glass J.I."/>
            <person name="Rusch D."/>
            <person name="Podicherti R."/>
            <person name="Tsui H.-C.T."/>
            <person name="Winkler M.E."/>
        </authorList>
    </citation>
    <scope>NUCLEOTIDE SEQUENCE</scope>
</reference>
<feature type="non-terminal residue" evidence="2">
    <location>
        <position position="1"/>
    </location>
</feature>
<evidence type="ECO:0000313" key="2">
    <source>
        <dbReference type="EMBL" id="SVC92187.1"/>
    </source>
</evidence>
<feature type="transmembrane region" description="Helical" evidence="1">
    <location>
        <begin position="6"/>
        <end position="25"/>
    </location>
</feature>
<evidence type="ECO:0000256" key="1">
    <source>
        <dbReference type="SAM" id="Phobius"/>
    </source>
</evidence>
<feature type="transmembrane region" description="Helical" evidence="1">
    <location>
        <begin position="32"/>
        <end position="54"/>
    </location>
</feature>
<accession>A0A382R4Q6</accession>
<keyword evidence="1" id="KW-1133">Transmembrane helix</keyword>